<evidence type="ECO:0000256" key="1">
    <source>
        <dbReference type="SAM" id="MobiDB-lite"/>
    </source>
</evidence>
<feature type="region of interest" description="Disordered" evidence="1">
    <location>
        <begin position="94"/>
        <end position="119"/>
    </location>
</feature>
<reference evidence="2" key="1">
    <citation type="submission" date="2018-02" db="EMBL/GenBank/DDBJ databases">
        <authorList>
            <person name="Cohen D.B."/>
            <person name="Kent A.D."/>
        </authorList>
    </citation>
    <scope>NUCLEOTIDE SEQUENCE</scope>
</reference>
<dbReference type="AlphaFoldDB" id="A0A2N9GPT7"/>
<gene>
    <name evidence="2" type="ORF">FSB_LOCUS32338</name>
</gene>
<accession>A0A2N9GPT7</accession>
<sequence length="119" mass="13084">MLRLPLRITRRSSCFLSGQLFCWERHPSTLMVCDLGRADGFLVETAVDRQEGVYGLPIPPNCLLANNVDLEDIIGLVGSLKILVTQQSEDAYLWPYGDDGGDDGEGGQGSTPSRGMKRR</sequence>
<organism evidence="2">
    <name type="scientific">Fagus sylvatica</name>
    <name type="common">Beechnut</name>
    <dbReference type="NCBI Taxonomy" id="28930"/>
    <lineage>
        <taxon>Eukaryota</taxon>
        <taxon>Viridiplantae</taxon>
        <taxon>Streptophyta</taxon>
        <taxon>Embryophyta</taxon>
        <taxon>Tracheophyta</taxon>
        <taxon>Spermatophyta</taxon>
        <taxon>Magnoliopsida</taxon>
        <taxon>eudicotyledons</taxon>
        <taxon>Gunneridae</taxon>
        <taxon>Pentapetalae</taxon>
        <taxon>rosids</taxon>
        <taxon>fabids</taxon>
        <taxon>Fagales</taxon>
        <taxon>Fagaceae</taxon>
        <taxon>Fagus</taxon>
    </lineage>
</organism>
<protein>
    <submittedName>
        <fullName evidence="2">Uncharacterized protein</fullName>
    </submittedName>
</protein>
<proteinExistence type="predicted"/>
<evidence type="ECO:0000313" key="2">
    <source>
        <dbReference type="EMBL" id="SPD04456.1"/>
    </source>
</evidence>
<name>A0A2N9GPT7_FAGSY</name>
<dbReference type="EMBL" id="OIVN01002535">
    <property type="protein sequence ID" value="SPD04456.1"/>
    <property type="molecule type" value="Genomic_DNA"/>
</dbReference>